<keyword evidence="2" id="KW-1185">Reference proteome</keyword>
<comment type="caution">
    <text evidence="1">The sequence shown here is derived from an EMBL/GenBank/DDBJ whole genome shotgun (WGS) entry which is preliminary data.</text>
</comment>
<evidence type="ECO:0000313" key="1">
    <source>
        <dbReference type="EMBL" id="MCW1926262.1"/>
    </source>
</evidence>
<dbReference type="RefSeq" id="WP_264490370.1">
    <property type="nucleotide sequence ID" value="NZ_JAPDDT010000023.1"/>
</dbReference>
<organism evidence="1 2">
    <name type="scientific">Luteolibacter arcticus</name>
    <dbReference type="NCBI Taxonomy" id="1581411"/>
    <lineage>
        <taxon>Bacteria</taxon>
        <taxon>Pseudomonadati</taxon>
        <taxon>Verrucomicrobiota</taxon>
        <taxon>Verrucomicrobiia</taxon>
        <taxon>Verrucomicrobiales</taxon>
        <taxon>Verrucomicrobiaceae</taxon>
        <taxon>Luteolibacter</taxon>
    </lineage>
</organism>
<dbReference type="EMBL" id="JAPDDT010000023">
    <property type="protein sequence ID" value="MCW1926262.1"/>
    <property type="molecule type" value="Genomic_DNA"/>
</dbReference>
<gene>
    <name evidence="1" type="ORF">OKA05_27155</name>
</gene>
<reference evidence="1 2" key="1">
    <citation type="submission" date="2022-10" db="EMBL/GenBank/DDBJ databases">
        <title>Luteolibacter arcticus strain CCTCC AB 2014275, whole genome shotgun sequencing project.</title>
        <authorList>
            <person name="Zhao G."/>
            <person name="Shen L."/>
        </authorList>
    </citation>
    <scope>NUCLEOTIDE SEQUENCE [LARGE SCALE GENOMIC DNA]</scope>
    <source>
        <strain evidence="1 2">CCTCC AB 2014275</strain>
    </source>
</reference>
<accession>A0ABT3GRV7</accession>
<proteinExistence type="predicted"/>
<sequence length="117" mass="13580">MKRPVEVTLKYDEGFTVKLSHDEKGLTEVSLTWDGKTLKVPHDQFAEVWNPELGSIQFYETADDDGKKLAVVSFQYGHRPYEWGNDWSKVSFHFIEGRYSSRELSIPAGKDRRTLVR</sequence>
<dbReference type="Proteomes" id="UP001320876">
    <property type="component" value="Unassembled WGS sequence"/>
</dbReference>
<protein>
    <submittedName>
        <fullName evidence="1">Uncharacterized protein</fullName>
    </submittedName>
</protein>
<name>A0ABT3GRV7_9BACT</name>
<evidence type="ECO:0000313" key="2">
    <source>
        <dbReference type="Proteomes" id="UP001320876"/>
    </source>
</evidence>